<gene>
    <name evidence="3" type="ORF">DI396_04065</name>
</gene>
<comment type="caution">
    <text evidence="3">The sequence shown here is derived from an EMBL/GenBank/DDBJ whole genome shotgun (WGS) entry which is preliminary data.</text>
</comment>
<accession>A0A2V4N2R8</accession>
<dbReference type="InterPro" id="IPR024455">
    <property type="entry name" value="Phage_capsid"/>
</dbReference>
<proteinExistence type="predicted"/>
<dbReference type="Pfam" id="PF05065">
    <property type="entry name" value="Phage_capsid"/>
    <property type="match status" value="1"/>
</dbReference>
<dbReference type="AlphaFoldDB" id="A0A2V4N2R8"/>
<dbReference type="EMBL" id="QFVT01000003">
    <property type="protein sequence ID" value="PYC48192.1"/>
    <property type="molecule type" value="Genomic_DNA"/>
</dbReference>
<dbReference type="RefSeq" id="WP_110794927.1">
    <property type="nucleotide sequence ID" value="NZ_KZ826482.1"/>
</dbReference>
<dbReference type="SUPFAM" id="SSF56563">
    <property type="entry name" value="Major capsid protein gp5"/>
    <property type="match status" value="1"/>
</dbReference>
<organism evidence="3 4">
    <name type="scientific">Litorivita pollutaquae</name>
    <dbReference type="NCBI Taxonomy" id="2200892"/>
    <lineage>
        <taxon>Bacteria</taxon>
        <taxon>Pseudomonadati</taxon>
        <taxon>Pseudomonadota</taxon>
        <taxon>Alphaproteobacteria</taxon>
        <taxon>Rhodobacterales</taxon>
        <taxon>Paracoccaceae</taxon>
        <taxon>Litorivita</taxon>
    </lineage>
</organism>
<name>A0A2V4N2R8_9RHOB</name>
<comment type="subcellular location">
    <subcellularLocation>
        <location evidence="1">Virion</location>
    </subcellularLocation>
</comment>
<sequence length="412" mass="43275">MLESVKLQKRQSTIRQTLAALAAKESPDENEIRSMGELDAEYTTNEVRYRAALIAEDDERRDAKNDLETRSDQEWSDMVAKFELRQVALNLDEGRALDGETAEIVQEMRSTGGYRGVPVPFEALEQRAGETVSTGTPDPMNTRPIIERLFPASVAARLGVQSINVTQGSEAWPVATSGAVAGWAATEGGSIGDASAFATAEATLSPDQTLGAHMRITRKAMKQSGAGLEAAIRRDMAAAIGAELDRAVLNGSGASGQPLGIVTGAATYGITSTDMSAAAVSWAAFRAEVVAFMEANAISAASAIRLGLTPALWSDLDDTLVSGTAVSEWDRMVKHIPQSNIATTNTLGAGTAILTANVGGMAPAFVGLWGGVDVIRDVYSDAQSGGLRLTGLVTADVTVARGLQTRILTNFG</sequence>
<dbReference type="NCBIfam" id="TIGR01554">
    <property type="entry name" value="major_cap_HK97"/>
    <property type="match status" value="1"/>
</dbReference>
<dbReference type="OrthoDB" id="7754466at2"/>
<evidence type="ECO:0000313" key="4">
    <source>
        <dbReference type="Proteomes" id="UP000248012"/>
    </source>
</evidence>
<reference evidence="3 4" key="1">
    <citation type="submission" date="2018-05" db="EMBL/GenBank/DDBJ databases">
        <title>Oceanovita maritima gen. nov., sp. nov., a marine bacterium in the family Rhodobacteraceae isolated from surface seawater of Lundu port Xiamen, China.</title>
        <authorList>
            <person name="Hetharua B.H."/>
            <person name="Min D."/>
            <person name="Liao H."/>
            <person name="Tian Y."/>
        </authorList>
    </citation>
    <scope>NUCLEOTIDE SEQUENCE [LARGE SCALE GENOMIC DNA]</scope>
    <source>
        <strain evidence="3 4">FSX-11</strain>
    </source>
</reference>
<protein>
    <submittedName>
        <fullName evidence="3">Phage major capsid protein</fullName>
    </submittedName>
</protein>
<keyword evidence="4" id="KW-1185">Reference proteome</keyword>
<dbReference type="Gene3D" id="3.30.2400.10">
    <property type="entry name" value="Major capsid protein gp5"/>
    <property type="match status" value="1"/>
</dbReference>
<feature type="domain" description="Phage capsid-like C-terminal" evidence="2">
    <location>
        <begin position="160"/>
        <end position="286"/>
    </location>
</feature>
<evidence type="ECO:0000256" key="1">
    <source>
        <dbReference type="ARBA" id="ARBA00004328"/>
    </source>
</evidence>
<evidence type="ECO:0000259" key="2">
    <source>
        <dbReference type="Pfam" id="PF05065"/>
    </source>
</evidence>
<evidence type="ECO:0000313" key="3">
    <source>
        <dbReference type="EMBL" id="PYC48192.1"/>
    </source>
</evidence>
<dbReference type="Proteomes" id="UP000248012">
    <property type="component" value="Unassembled WGS sequence"/>
</dbReference>
<dbReference type="InterPro" id="IPR054612">
    <property type="entry name" value="Phage_capsid-like_C"/>
</dbReference>